<dbReference type="Pfam" id="PF24802">
    <property type="entry name" value="DUF7703"/>
    <property type="match status" value="1"/>
</dbReference>
<sequence length="365" mass="40306">MANETDNDDSDICWLPTGPSMAITCLLAVGLYNAVELFVLIFVVFSSFKGLYFWSLLLTTSLGIVPYAIGSLIYWVKPSISSEMLPLAAISVGWWVMTSGHSLILYSRLHLVLRNRKALCLVLFMIGANALILHLPSAIITFGFYTRVSLYEAYFTLEKVQITVLFAQELILSALYIFETIKMLRLAPDKGNKRILSQLISINVIIILMDIGLLTAIYANLYLYEPMARVAIYSVKFKLEFAILGQLVKVSNSHSNTLDFTIGSNGFPDFVDPNRITTDITRPRRLTSTTSKPLESELDDTTDTAAFSLDFRNGHPNSHHEACGCRCRSAPGTSSNYPNTPNGSSQSVSREGKVESGDPESACPG</sequence>
<feature type="transmembrane region" description="Helical" evidence="2">
    <location>
        <begin position="52"/>
        <end position="75"/>
    </location>
</feature>
<proteinExistence type="predicted"/>
<dbReference type="OrthoDB" id="405906at2759"/>
<keyword evidence="2" id="KW-1133">Transmembrane helix</keyword>
<name>A0A1B7NTT0_9EURO</name>
<feature type="transmembrane region" description="Helical" evidence="2">
    <location>
        <begin position="87"/>
        <end position="106"/>
    </location>
</feature>
<feature type="domain" description="DUF7703" evidence="3">
    <location>
        <begin position="21"/>
        <end position="250"/>
    </location>
</feature>
<dbReference type="PANTHER" id="PTHR37013:SF3">
    <property type="entry name" value="INTEGRAL MEMBRANE PROTEIN (AFU_ORTHOLOGUE AFUA_1G05950)"/>
    <property type="match status" value="1"/>
</dbReference>
<dbReference type="Proteomes" id="UP000091918">
    <property type="component" value="Unassembled WGS sequence"/>
</dbReference>
<keyword evidence="5" id="KW-1185">Reference proteome</keyword>
<feature type="transmembrane region" description="Helical" evidence="2">
    <location>
        <begin position="20"/>
        <end position="45"/>
    </location>
</feature>
<evidence type="ECO:0000256" key="1">
    <source>
        <dbReference type="SAM" id="MobiDB-lite"/>
    </source>
</evidence>
<reference evidence="4 5" key="1">
    <citation type="submission" date="2015-07" db="EMBL/GenBank/DDBJ databases">
        <title>Emmonsia species relationships and genome sequence.</title>
        <authorList>
            <person name="Cuomo C.A."/>
            <person name="Schwartz I.S."/>
            <person name="Kenyon C."/>
            <person name="de Hoog G.S."/>
            <person name="Govender N.P."/>
            <person name="Botha A."/>
            <person name="Moreno L."/>
            <person name="de Vries M."/>
            <person name="Munoz J.F."/>
            <person name="Stielow J.B."/>
        </authorList>
    </citation>
    <scope>NUCLEOTIDE SEQUENCE [LARGE SCALE GENOMIC DNA]</scope>
    <source>
        <strain evidence="4 5">CBS 136260</strain>
    </source>
</reference>
<feature type="transmembrane region" description="Helical" evidence="2">
    <location>
        <begin position="199"/>
        <end position="224"/>
    </location>
</feature>
<feature type="transmembrane region" description="Helical" evidence="2">
    <location>
        <begin position="118"/>
        <end position="140"/>
    </location>
</feature>
<organism evidence="4 5">
    <name type="scientific">Emergomyces africanus</name>
    <dbReference type="NCBI Taxonomy" id="1955775"/>
    <lineage>
        <taxon>Eukaryota</taxon>
        <taxon>Fungi</taxon>
        <taxon>Dikarya</taxon>
        <taxon>Ascomycota</taxon>
        <taxon>Pezizomycotina</taxon>
        <taxon>Eurotiomycetes</taxon>
        <taxon>Eurotiomycetidae</taxon>
        <taxon>Onygenales</taxon>
        <taxon>Ajellomycetaceae</taxon>
        <taxon>Emergomyces</taxon>
    </lineage>
</organism>
<feature type="transmembrane region" description="Helical" evidence="2">
    <location>
        <begin position="160"/>
        <end position="178"/>
    </location>
</feature>
<evidence type="ECO:0000259" key="3">
    <source>
        <dbReference type="Pfam" id="PF24802"/>
    </source>
</evidence>
<dbReference type="PANTHER" id="PTHR37013">
    <property type="entry name" value="INTEGRAL MEMBRANE PROTEIN (AFU_ORTHOLOGUE AFUA_1G05950)-RELATED"/>
    <property type="match status" value="1"/>
</dbReference>
<feature type="region of interest" description="Disordered" evidence="1">
    <location>
        <begin position="330"/>
        <end position="365"/>
    </location>
</feature>
<evidence type="ECO:0000256" key="2">
    <source>
        <dbReference type="SAM" id="Phobius"/>
    </source>
</evidence>
<keyword evidence="2" id="KW-0472">Membrane</keyword>
<accession>A0A1B7NTT0</accession>
<comment type="caution">
    <text evidence="4">The sequence shown here is derived from an EMBL/GenBank/DDBJ whole genome shotgun (WGS) entry which is preliminary data.</text>
</comment>
<evidence type="ECO:0000313" key="4">
    <source>
        <dbReference type="EMBL" id="OAX80196.1"/>
    </source>
</evidence>
<evidence type="ECO:0000313" key="5">
    <source>
        <dbReference type="Proteomes" id="UP000091918"/>
    </source>
</evidence>
<protein>
    <recommendedName>
        <fullName evidence="3">DUF7703 domain-containing protein</fullName>
    </recommendedName>
</protein>
<dbReference type="InterPro" id="IPR056120">
    <property type="entry name" value="DUF7703"/>
</dbReference>
<dbReference type="AlphaFoldDB" id="A0A1B7NTT0"/>
<feature type="compositionally biased region" description="Polar residues" evidence="1">
    <location>
        <begin position="331"/>
        <end position="349"/>
    </location>
</feature>
<gene>
    <name evidence="4" type="ORF">ACJ72_05475</name>
</gene>
<keyword evidence="2" id="KW-0812">Transmembrane</keyword>
<dbReference type="EMBL" id="LGUA01000771">
    <property type="protein sequence ID" value="OAX80196.1"/>
    <property type="molecule type" value="Genomic_DNA"/>
</dbReference>